<evidence type="ECO:0000313" key="3">
    <source>
        <dbReference type="EMBL" id="MFC0681809.1"/>
    </source>
</evidence>
<evidence type="ECO:0000313" key="4">
    <source>
        <dbReference type="Proteomes" id="UP001589896"/>
    </source>
</evidence>
<keyword evidence="1" id="KW-1133">Transmembrane helix</keyword>
<keyword evidence="1" id="KW-0812">Transmembrane</keyword>
<sequence>MLSALTAAAVAAAPLTTHWNGPGGFGWLWLLVPLFWITVFVLLFAFLGRRWRRGGGPWQMHGSPEQTLGDRYAKGEIDEQEYRARLEVLRANRSGR</sequence>
<reference evidence="3 4" key="1">
    <citation type="submission" date="2024-09" db="EMBL/GenBank/DDBJ databases">
        <authorList>
            <person name="Sun Q."/>
            <person name="Mori K."/>
        </authorList>
    </citation>
    <scope>NUCLEOTIDE SEQUENCE [LARGE SCALE GENOMIC DNA]</scope>
    <source>
        <strain evidence="3 4">KCTC 23076</strain>
    </source>
</reference>
<proteinExistence type="predicted"/>
<comment type="caution">
    <text evidence="3">The sequence shown here is derived from an EMBL/GenBank/DDBJ whole genome shotgun (WGS) entry which is preliminary data.</text>
</comment>
<keyword evidence="4" id="KW-1185">Reference proteome</keyword>
<dbReference type="Proteomes" id="UP001589896">
    <property type="component" value="Unassembled WGS sequence"/>
</dbReference>
<accession>A0ABV6RXV1</accession>
<protein>
    <submittedName>
        <fullName evidence="3">SHOCT domain-containing protein</fullName>
    </submittedName>
</protein>
<evidence type="ECO:0000256" key="1">
    <source>
        <dbReference type="SAM" id="Phobius"/>
    </source>
</evidence>
<evidence type="ECO:0000259" key="2">
    <source>
        <dbReference type="Pfam" id="PF09851"/>
    </source>
</evidence>
<feature type="domain" description="SHOCT" evidence="2">
    <location>
        <begin position="64"/>
        <end position="89"/>
    </location>
</feature>
<dbReference type="Pfam" id="PF09851">
    <property type="entry name" value="SHOCT"/>
    <property type="match status" value="1"/>
</dbReference>
<dbReference type="RefSeq" id="WP_386675117.1">
    <property type="nucleotide sequence ID" value="NZ_JBHLTG010000009.1"/>
</dbReference>
<dbReference type="InterPro" id="IPR018649">
    <property type="entry name" value="SHOCT"/>
</dbReference>
<gene>
    <name evidence="3" type="ORF">ACFFGH_28590</name>
</gene>
<feature type="transmembrane region" description="Helical" evidence="1">
    <location>
        <begin position="27"/>
        <end position="47"/>
    </location>
</feature>
<organism evidence="3 4">
    <name type="scientific">Lysobacter korlensis</name>
    <dbReference type="NCBI Taxonomy" id="553636"/>
    <lineage>
        <taxon>Bacteria</taxon>
        <taxon>Pseudomonadati</taxon>
        <taxon>Pseudomonadota</taxon>
        <taxon>Gammaproteobacteria</taxon>
        <taxon>Lysobacterales</taxon>
        <taxon>Lysobacteraceae</taxon>
        <taxon>Lysobacter</taxon>
    </lineage>
</organism>
<name>A0ABV6RXV1_9GAMM</name>
<dbReference type="EMBL" id="JBHLTG010000009">
    <property type="protein sequence ID" value="MFC0681809.1"/>
    <property type="molecule type" value="Genomic_DNA"/>
</dbReference>
<keyword evidence="1" id="KW-0472">Membrane</keyword>